<protein>
    <submittedName>
        <fullName evidence="1">Uncharacterized protein</fullName>
    </submittedName>
</protein>
<evidence type="ECO:0000313" key="1">
    <source>
        <dbReference type="EMBL" id="GBP82029.1"/>
    </source>
</evidence>
<keyword evidence="2" id="KW-1185">Reference proteome</keyword>
<comment type="caution">
    <text evidence="1">The sequence shown here is derived from an EMBL/GenBank/DDBJ whole genome shotgun (WGS) entry which is preliminary data.</text>
</comment>
<gene>
    <name evidence="1" type="ORF">EVAR_52233_1</name>
</gene>
<reference evidence="1 2" key="1">
    <citation type="journal article" date="2019" name="Commun. Biol.">
        <title>The bagworm genome reveals a unique fibroin gene that provides high tensile strength.</title>
        <authorList>
            <person name="Kono N."/>
            <person name="Nakamura H."/>
            <person name="Ohtoshi R."/>
            <person name="Tomita M."/>
            <person name="Numata K."/>
            <person name="Arakawa K."/>
        </authorList>
    </citation>
    <scope>NUCLEOTIDE SEQUENCE [LARGE SCALE GENOMIC DNA]</scope>
</reference>
<accession>A0A4C1Z535</accession>
<evidence type="ECO:0000313" key="2">
    <source>
        <dbReference type="Proteomes" id="UP000299102"/>
    </source>
</evidence>
<name>A0A4C1Z535_EUMVA</name>
<proteinExistence type="predicted"/>
<organism evidence="1 2">
    <name type="scientific">Eumeta variegata</name>
    <name type="common">Bagworm moth</name>
    <name type="synonym">Eumeta japonica</name>
    <dbReference type="NCBI Taxonomy" id="151549"/>
    <lineage>
        <taxon>Eukaryota</taxon>
        <taxon>Metazoa</taxon>
        <taxon>Ecdysozoa</taxon>
        <taxon>Arthropoda</taxon>
        <taxon>Hexapoda</taxon>
        <taxon>Insecta</taxon>
        <taxon>Pterygota</taxon>
        <taxon>Neoptera</taxon>
        <taxon>Endopterygota</taxon>
        <taxon>Lepidoptera</taxon>
        <taxon>Glossata</taxon>
        <taxon>Ditrysia</taxon>
        <taxon>Tineoidea</taxon>
        <taxon>Psychidae</taxon>
        <taxon>Oiketicinae</taxon>
        <taxon>Eumeta</taxon>
    </lineage>
</organism>
<dbReference type="Proteomes" id="UP000299102">
    <property type="component" value="Unassembled WGS sequence"/>
</dbReference>
<dbReference type="EMBL" id="BGZK01001543">
    <property type="protein sequence ID" value="GBP82029.1"/>
    <property type="molecule type" value="Genomic_DNA"/>
</dbReference>
<dbReference type="AlphaFoldDB" id="A0A4C1Z535"/>
<sequence>MLSQRADELFQTLAAEIEKRSRAVPRIVRGLNITGYGSLQIDGDNAGLREAQRPAWGAPSRRASYPVGFDRKVGAPLPPLRSPPPFRAETMPYLKLKIKRAAPRPAAPLFASLT</sequence>